<evidence type="ECO:0000256" key="4">
    <source>
        <dbReference type="ARBA" id="ARBA00012723"/>
    </source>
</evidence>
<dbReference type="GO" id="GO:0003756">
    <property type="term" value="F:protein disulfide isomerase activity"/>
    <property type="evidence" value="ECO:0007669"/>
    <property type="project" value="UniProtKB-EC"/>
</dbReference>
<keyword evidence="7" id="KW-0676">Redox-active center</keyword>
<evidence type="ECO:0000256" key="8">
    <source>
        <dbReference type="SAM" id="SignalP"/>
    </source>
</evidence>
<comment type="similarity">
    <text evidence="3">Belongs to the protein disulfide isomerase family.</text>
</comment>
<dbReference type="SUPFAM" id="SSF52833">
    <property type="entry name" value="Thioredoxin-like"/>
    <property type="match status" value="2"/>
</dbReference>
<dbReference type="OrthoDB" id="427280at2759"/>
<dbReference type="GO" id="GO:0034976">
    <property type="term" value="P:response to endoplasmic reticulum stress"/>
    <property type="evidence" value="ECO:0007669"/>
    <property type="project" value="TreeGrafter"/>
</dbReference>
<dbReference type="InterPro" id="IPR013766">
    <property type="entry name" value="Thioredoxin_domain"/>
</dbReference>
<dbReference type="PANTHER" id="PTHR18929:SF132">
    <property type="entry name" value="PROTEIN DISULFIDE-ISOMERASE A3"/>
    <property type="match status" value="1"/>
</dbReference>
<evidence type="ECO:0000256" key="7">
    <source>
        <dbReference type="ARBA" id="ARBA00023284"/>
    </source>
</evidence>
<proteinExistence type="inferred from homology"/>
<gene>
    <name evidence="10" type="primary">SPAC1F5.02</name>
    <name evidence="10" type="ORF">NGRA_0185</name>
</gene>
<keyword evidence="5" id="KW-0256">Endoplasmic reticulum</keyword>
<reference evidence="10 11" key="1">
    <citation type="journal article" date="2020" name="Genome Biol. Evol.">
        <title>Comparative genomics of strictly vertically transmitted, feminizing microsporidia endosymbionts of amphipod crustaceans.</title>
        <authorList>
            <person name="Cormier A."/>
            <person name="Chebbi M.A."/>
            <person name="Giraud I."/>
            <person name="Wattier R."/>
            <person name="Teixeira M."/>
            <person name="Gilbert C."/>
            <person name="Rigaud T."/>
            <person name="Cordaux R."/>
        </authorList>
    </citation>
    <scope>NUCLEOTIDE SEQUENCE [LARGE SCALE GENOMIC DNA]</scope>
    <source>
        <strain evidence="10 11">Ou3-Ou53</strain>
    </source>
</reference>
<evidence type="ECO:0000256" key="2">
    <source>
        <dbReference type="ARBA" id="ARBA00004319"/>
    </source>
</evidence>
<keyword evidence="8" id="KW-0732">Signal</keyword>
<dbReference type="PROSITE" id="PS51352">
    <property type="entry name" value="THIOREDOXIN_2"/>
    <property type="match status" value="1"/>
</dbReference>
<organism evidence="10 11">
    <name type="scientific">Nosema granulosis</name>
    <dbReference type="NCBI Taxonomy" id="83296"/>
    <lineage>
        <taxon>Eukaryota</taxon>
        <taxon>Fungi</taxon>
        <taxon>Fungi incertae sedis</taxon>
        <taxon>Microsporidia</taxon>
        <taxon>Nosematidae</taxon>
        <taxon>Nosema</taxon>
    </lineage>
</organism>
<dbReference type="EC" id="5.3.4.1" evidence="4"/>
<evidence type="ECO:0000256" key="6">
    <source>
        <dbReference type="ARBA" id="ARBA00023235"/>
    </source>
</evidence>
<dbReference type="AlphaFoldDB" id="A0A9P6L0S2"/>
<dbReference type="Gene3D" id="3.40.30.10">
    <property type="entry name" value="Glutaredoxin"/>
    <property type="match status" value="2"/>
</dbReference>
<keyword evidence="6" id="KW-0413">Isomerase</keyword>
<dbReference type="PANTHER" id="PTHR18929">
    <property type="entry name" value="PROTEIN DISULFIDE ISOMERASE"/>
    <property type="match status" value="1"/>
</dbReference>
<dbReference type="Pfam" id="PF00085">
    <property type="entry name" value="Thioredoxin"/>
    <property type="match status" value="1"/>
</dbReference>
<evidence type="ECO:0000313" key="10">
    <source>
        <dbReference type="EMBL" id="KAF9764859.1"/>
    </source>
</evidence>
<evidence type="ECO:0000256" key="5">
    <source>
        <dbReference type="ARBA" id="ARBA00022824"/>
    </source>
</evidence>
<evidence type="ECO:0000259" key="9">
    <source>
        <dbReference type="PROSITE" id="PS51352"/>
    </source>
</evidence>
<dbReference type="EMBL" id="SBJO01000006">
    <property type="protein sequence ID" value="KAF9764859.1"/>
    <property type="molecule type" value="Genomic_DNA"/>
</dbReference>
<dbReference type="Pfam" id="PF13848">
    <property type="entry name" value="Thioredoxin_6"/>
    <property type="match status" value="1"/>
</dbReference>
<comment type="catalytic activity">
    <reaction evidence="1">
        <text>Catalyzes the rearrangement of -S-S- bonds in proteins.</text>
        <dbReference type="EC" id="5.3.4.1"/>
    </reaction>
</comment>
<sequence>MKIFTFLSLLLAKVDNSEQKEGSKISMDFFGKQISIFEKDTEKLNELKAKYTLPPLDIVDISKKLDTIVSNPEEELRRGERYFAIYFVDEANALATADHAEENVTVFISTDEELAAKLEVPFPGIYAFSPLDKVAYKIPLEGKTAKNVNAILKTPMIGPISYENFGLYRATEMPLLYLFSKPEDIDSVLKAVQGQVKKCRNVGKFVIIPYDSSRISPDVFGFTEANLPTLVFIKERAKYNLVNCETKDFESFLIEVLEGRAEPFYATQKEPENNLELDVKTITRENLPGFLNDSTKDRLMVFSSPDCGYCRELKPILEEFGKIIKANADDKIFVGACDVTVNDITEFDVAAVPAIFLIKAGSNERVKLEGGDRTLESLIKFIREKGTHTVDLTAFIPKKDEELEKELPIEEPVSEKISDREEL</sequence>
<protein>
    <recommendedName>
        <fullName evidence="4">protein disulfide-isomerase</fullName>
        <ecNumber evidence="4">5.3.4.1</ecNumber>
    </recommendedName>
</protein>
<evidence type="ECO:0000256" key="3">
    <source>
        <dbReference type="ARBA" id="ARBA00006347"/>
    </source>
</evidence>
<comment type="subcellular location">
    <subcellularLocation>
        <location evidence="2">Endoplasmic reticulum lumen</location>
    </subcellularLocation>
</comment>
<keyword evidence="11" id="KW-1185">Reference proteome</keyword>
<feature type="signal peptide" evidence="8">
    <location>
        <begin position="1"/>
        <end position="19"/>
    </location>
</feature>
<dbReference type="GO" id="GO:0006457">
    <property type="term" value="P:protein folding"/>
    <property type="evidence" value="ECO:0007669"/>
    <property type="project" value="TreeGrafter"/>
</dbReference>
<dbReference type="GO" id="GO:0005788">
    <property type="term" value="C:endoplasmic reticulum lumen"/>
    <property type="evidence" value="ECO:0007669"/>
    <property type="project" value="UniProtKB-SubCell"/>
</dbReference>
<accession>A0A9P6L0S2</accession>
<name>A0A9P6L0S2_9MICR</name>
<evidence type="ECO:0000256" key="1">
    <source>
        <dbReference type="ARBA" id="ARBA00001182"/>
    </source>
</evidence>
<evidence type="ECO:0000313" key="11">
    <source>
        <dbReference type="Proteomes" id="UP000740883"/>
    </source>
</evidence>
<feature type="chain" id="PRO_5040332824" description="protein disulfide-isomerase" evidence="8">
    <location>
        <begin position="20"/>
        <end position="423"/>
    </location>
</feature>
<dbReference type="InterPro" id="IPR036249">
    <property type="entry name" value="Thioredoxin-like_sf"/>
</dbReference>
<feature type="domain" description="Thioredoxin" evidence="9">
    <location>
        <begin position="256"/>
        <end position="387"/>
    </location>
</feature>
<comment type="caution">
    <text evidence="10">The sequence shown here is derived from an EMBL/GenBank/DDBJ whole genome shotgun (WGS) entry which is preliminary data.</text>
</comment>
<dbReference type="Proteomes" id="UP000740883">
    <property type="component" value="Unassembled WGS sequence"/>
</dbReference>